<keyword evidence="3 6" id="KW-0812">Transmembrane</keyword>
<feature type="transmembrane region" description="Helical" evidence="6">
    <location>
        <begin position="469"/>
        <end position="487"/>
    </location>
</feature>
<keyword evidence="4 6" id="KW-1133">Transmembrane helix</keyword>
<evidence type="ECO:0000313" key="8">
    <source>
        <dbReference type="Proteomes" id="UP001148313"/>
    </source>
</evidence>
<feature type="transmembrane region" description="Helical" evidence="6">
    <location>
        <begin position="124"/>
        <end position="145"/>
    </location>
</feature>
<gene>
    <name evidence="7" type="ORF">OOZ53_24180</name>
</gene>
<evidence type="ECO:0000256" key="5">
    <source>
        <dbReference type="ARBA" id="ARBA00023136"/>
    </source>
</evidence>
<feature type="transmembrane region" description="Helical" evidence="6">
    <location>
        <begin position="329"/>
        <end position="352"/>
    </location>
</feature>
<feature type="transmembrane region" description="Helical" evidence="6">
    <location>
        <begin position="520"/>
        <end position="545"/>
    </location>
</feature>
<dbReference type="PANTHER" id="PTHR31585:SF5">
    <property type="entry name" value="RNA-BINDING S4 DOMAIN-CONTAINING PROTEIN"/>
    <property type="match status" value="1"/>
</dbReference>
<keyword evidence="8" id="KW-1185">Reference proteome</keyword>
<feature type="transmembrane region" description="Helical" evidence="6">
    <location>
        <begin position="302"/>
        <end position="322"/>
    </location>
</feature>
<dbReference type="EMBL" id="JAPJZH010000023">
    <property type="protein sequence ID" value="MDA4848478.1"/>
    <property type="molecule type" value="Genomic_DNA"/>
</dbReference>
<evidence type="ECO:0000256" key="6">
    <source>
        <dbReference type="SAM" id="Phobius"/>
    </source>
</evidence>
<feature type="transmembrane region" description="Helical" evidence="6">
    <location>
        <begin position="364"/>
        <end position="383"/>
    </location>
</feature>
<feature type="transmembrane region" description="Helical" evidence="6">
    <location>
        <begin position="275"/>
        <end position="296"/>
    </location>
</feature>
<feature type="transmembrane region" description="Helical" evidence="6">
    <location>
        <begin position="395"/>
        <end position="417"/>
    </location>
</feature>
<accession>A0ABT4VUS9</accession>
<evidence type="ECO:0008006" key="9">
    <source>
        <dbReference type="Google" id="ProtNLM"/>
    </source>
</evidence>
<feature type="transmembrane region" description="Helical" evidence="6">
    <location>
        <begin position="91"/>
        <end position="118"/>
    </location>
</feature>
<dbReference type="InterPro" id="IPR039309">
    <property type="entry name" value="BT1"/>
</dbReference>
<dbReference type="PANTHER" id="PTHR31585">
    <property type="entry name" value="FOLATE-BIOPTERIN TRANSPORTER 1, CHLOROPLASTIC"/>
    <property type="match status" value="1"/>
</dbReference>
<dbReference type="Proteomes" id="UP001148313">
    <property type="component" value="Unassembled WGS sequence"/>
</dbReference>
<reference evidence="7" key="1">
    <citation type="submission" date="2022-11" db="EMBL/GenBank/DDBJ databases">
        <title>Hoeflea poritis sp. nov., isolated from scleractinian coral Porites lutea.</title>
        <authorList>
            <person name="Zhang G."/>
            <person name="Wei Q."/>
            <person name="Cai L."/>
        </authorList>
    </citation>
    <scope>NUCLEOTIDE SEQUENCE</scope>
    <source>
        <strain evidence="7">E7-10</strain>
    </source>
</reference>
<feature type="transmembrane region" description="Helical" evidence="6">
    <location>
        <begin position="186"/>
        <end position="206"/>
    </location>
</feature>
<feature type="transmembrane region" description="Helical" evidence="6">
    <location>
        <begin position="218"/>
        <end position="242"/>
    </location>
</feature>
<name>A0ABT4VUS9_9HYPH</name>
<dbReference type="RefSeq" id="WP_271092344.1">
    <property type="nucleotide sequence ID" value="NZ_JAPJZH010000023.1"/>
</dbReference>
<evidence type="ECO:0000256" key="4">
    <source>
        <dbReference type="ARBA" id="ARBA00022989"/>
    </source>
</evidence>
<keyword evidence="2" id="KW-0813">Transport</keyword>
<keyword evidence="5 6" id="KW-0472">Membrane</keyword>
<sequence>MSETAVHKKPYFRRLAEAVFVDLYRQFRWSYLPPLMVYFAAGISGLTAIVGTFFVKEYLGLSAAFLAGLTFWAGIPWALKMPMGHLVDLIWRWKGALIFLGAGLVTASLMIMFALIAYTDDMVAIMPISAWYVLSVLLAPSGYVIQDSVADAMSVEAVPRHALDGTPLGEAETKALHTAMQTLGRIALIGGLVFVASLNIFMFAGVEEMSQDDKAAVYARIYLTALAIPAISVSGVFLASVMKARRRRELRRRGMSAEEIDAAVDRPVGKVEANWWYFIGGGLFVALTLLVGLSNIAFSQEIVFAGSMAIVLVLMRQLIAALDKAHARALIGTAIIIFVFRAVPLPGAGATWFSIDVLGFDQQFLSVLSLIASMLTLAGMIILRPLIATKTITDIVVLLTIAAGVLSLPNIGLYYGLHHWTGPLTGGVVDARFIALIDTAIESPLGQIAMIPMLAWIAKNAPFELKATFFAVMASFTNLALSASSLLTKYLNQIFVVTREVRDRATGEIVTSADYGSLGWLLIVVAVTSVAAPLITIAIVQLTVFHTEE</sequence>
<organism evidence="7 8">
    <name type="scientific">Hoeflea poritis</name>
    <dbReference type="NCBI Taxonomy" id="2993659"/>
    <lineage>
        <taxon>Bacteria</taxon>
        <taxon>Pseudomonadati</taxon>
        <taxon>Pseudomonadota</taxon>
        <taxon>Alphaproteobacteria</taxon>
        <taxon>Hyphomicrobiales</taxon>
        <taxon>Rhizobiaceae</taxon>
        <taxon>Hoeflea</taxon>
    </lineage>
</organism>
<evidence type="ECO:0000256" key="3">
    <source>
        <dbReference type="ARBA" id="ARBA00022692"/>
    </source>
</evidence>
<evidence type="ECO:0000313" key="7">
    <source>
        <dbReference type="EMBL" id="MDA4848478.1"/>
    </source>
</evidence>
<evidence type="ECO:0000256" key="1">
    <source>
        <dbReference type="ARBA" id="ARBA00004141"/>
    </source>
</evidence>
<comment type="caution">
    <text evidence="7">The sequence shown here is derived from an EMBL/GenBank/DDBJ whole genome shotgun (WGS) entry which is preliminary data.</text>
</comment>
<dbReference type="Pfam" id="PF03092">
    <property type="entry name" value="BT1"/>
    <property type="match status" value="1"/>
</dbReference>
<proteinExistence type="predicted"/>
<protein>
    <recommendedName>
        <fullName evidence="9">Folate-biopterin transporter</fullName>
    </recommendedName>
</protein>
<feature type="transmembrane region" description="Helical" evidence="6">
    <location>
        <begin position="35"/>
        <end position="55"/>
    </location>
</feature>
<feature type="transmembrane region" description="Helical" evidence="6">
    <location>
        <begin position="61"/>
        <end position="79"/>
    </location>
</feature>
<comment type="subcellular location">
    <subcellularLocation>
        <location evidence="1">Membrane</location>
        <topology evidence="1">Multi-pass membrane protein</topology>
    </subcellularLocation>
</comment>
<evidence type="ECO:0000256" key="2">
    <source>
        <dbReference type="ARBA" id="ARBA00022448"/>
    </source>
</evidence>